<keyword evidence="5" id="KW-0694">RNA-binding</keyword>
<dbReference type="InterPro" id="IPR036291">
    <property type="entry name" value="NAD(P)-bd_dom_sf"/>
</dbReference>
<dbReference type="AlphaFoldDB" id="A0A1M5MW60"/>
<dbReference type="SUPFAM" id="SSF51735">
    <property type="entry name" value="NAD(P)-binding Rossmann-fold domains"/>
    <property type="match status" value="1"/>
</dbReference>
<dbReference type="PANTHER" id="PTHR44154">
    <property type="entry name" value="QUINONE OXIDOREDUCTASE"/>
    <property type="match status" value="1"/>
</dbReference>
<evidence type="ECO:0000313" key="7">
    <source>
        <dbReference type="EMBL" id="SHG81560.1"/>
    </source>
</evidence>
<comment type="subcellular location">
    <subcellularLocation>
        <location evidence="1">Cytoplasm</location>
    </subcellularLocation>
</comment>
<dbReference type="Gene3D" id="3.40.50.720">
    <property type="entry name" value="NAD(P)-binding Rossmann-like Domain"/>
    <property type="match status" value="1"/>
</dbReference>
<dbReference type="CDD" id="cd08272">
    <property type="entry name" value="MDR6"/>
    <property type="match status" value="1"/>
</dbReference>
<keyword evidence="3" id="KW-0963">Cytoplasm</keyword>
<protein>
    <submittedName>
        <fullName evidence="7">NADPH:quinone reductase</fullName>
    </submittedName>
</protein>
<dbReference type="GO" id="GO:0005737">
    <property type="term" value="C:cytoplasm"/>
    <property type="evidence" value="ECO:0007669"/>
    <property type="project" value="UniProtKB-SubCell"/>
</dbReference>
<dbReference type="InterPro" id="IPR020843">
    <property type="entry name" value="ER"/>
</dbReference>
<proteinExistence type="predicted"/>
<evidence type="ECO:0000256" key="5">
    <source>
        <dbReference type="ARBA" id="ARBA00022884"/>
    </source>
</evidence>
<dbReference type="SUPFAM" id="SSF50129">
    <property type="entry name" value="GroES-like"/>
    <property type="match status" value="1"/>
</dbReference>
<evidence type="ECO:0000259" key="6">
    <source>
        <dbReference type="SMART" id="SM00829"/>
    </source>
</evidence>
<dbReference type="PROSITE" id="PS01162">
    <property type="entry name" value="QOR_ZETA_CRYSTAL"/>
    <property type="match status" value="1"/>
</dbReference>
<dbReference type="GO" id="GO:0016491">
    <property type="term" value="F:oxidoreductase activity"/>
    <property type="evidence" value="ECO:0007669"/>
    <property type="project" value="InterPro"/>
</dbReference>
<evidence type="ECO:0000313" key="8">
    <source>
        <dbReference type="Proteomes" id="UP000184212"/>
    </source>
</evidence>
<dbReference type="EMBL" id="FQWQ01000001">
    <property type="protein sequence ID" value="SHG81560.1"/>
    <property type="molecule type" value="Genomic_DNA"/>
</dbReference>
<dbReference type="STRING" id="947013.SAMN04488109_1975"/>
<feature type="domain" description="Enoyl reductase (ER)" evidence="6">
    <location>
        <begin position="15"/>
        <end position="331"/>
    </location>
</feature>
<dbReference type="Pfam" id="PF08240">
    <property type="entry name" value="ADH_N"/>
    <property type="match status" value="1"/>
</dbReference>
<dbReference type="InterPro" id="IPR011032">
    <property type="entry name" value="GroES-like_sf"/>
</dbReference>
<accession>A0A1M5MW60</accession>
<organism evidence="7 8">
    <name type="scientific">Chryseolinea serpens</name>
    <dbReference type="NCBI Taxonomy" id="947013"/>
    <lineage>
        <taxon>Bacteria</taxon>
        <taxon>Pseudomonadati</taxon>
        <taxon>Bacteroidota</taxon>
        <taxon>Cytophagia</taxon>
        <taxon>Cytophagales</taxon>
        <taxon>Fulvivirgaceae</taxon>
        <taxon>Chryseolinea</taxon>
    </lineage>
</organism>
<dbReference type="InterPro" id="IPR051603">
    <property type="entry name" value="Zinc-ADH_QOR/CCCR"/>
</dbReference>
<reference evidence="7 8" key="1">
    <citation type="submission" date="2016-11" db="EMBL/GenBank/DDBJ databases">
        <authorList>
            <person name="Jaros S."/>
            <person name="Januszkiewicz K."/>
            <person name="Wedrychowicz H."/>
        </authorList>
    </citation>
    <scope>NUCLEOTIDE SEQUENCE [LARGE SCALE GENOMIC DNA]</scope>
    <source>
        <strain evidence="7 8">DSM 24574</strain>
    </source>
</reference>
<evidence type="ECO:0000256" key="3">
    <source>
        <dbReference type="ARBA" id="ARBA00022490"/>
    </source>
</evidence>
<dbReference type="GO" id="GO:0003723">
    <property type="term" value="F:RNA binding"/>
    <property type="evidence" value="ECO:0007669"/>
    <property type="project" value="UniProtKB-KW"/>
</dbReference>
<dbReference type="RefSeq" id="WP_073133218.1">
    <property type="nucleotide sequence ID" value="NZ_FQWQ01000001.1"/>
</dbReference>
<dbReference type="SMART" id="SM00829">
    <property type="entry name" value="PKS_ER"/>
    <property type="match status" value="1"/>
</dbReference>
<dbReference type="InterPro" id="IPR013154">
    <property type="entry name" value="ADH-like_N"/>
</dbReference>
<keyword evidence="8" id="KW-1185">Reference proteome</keyword>
<evidence type="ECO:0000256" key="2">
    <source>
        <dbReference type="ARBA" id="ARBA00011881"/>
    </source>
</evidence>
<dbReference type="GO" id="GO:0008270">
    <property type="term" value="F:zinc ion binding"/>
    <property type="evidence" value="ECO:0007669"/>
    <property type="project" value="InterPro"/>
</dbReference>
<evidence type="ECO:0000256" key="1">
    <source>
        <dbReference type="ARBA" id="ARBA00004496"/>
    </source>
</evidence>
<dbReference type="Pfam" id="PF13602">
    <property type="entry name" value="ADH_zinc_N_2"/>
    <property type="match status" value="1"/>
</dbReference>
<name>A0A1M5MW60_9BACT</name>
<sequence length="338" mass="36187">MKKPTLTMHAMVLEKYNEELEFRVMSRPTPGKGQVLVKVMASGLNPLDLKVMAGKAAHARVTLPAILGIDGAGIVEEVGEGVTDFKPLDEVYGMMGGIGGHPGTLAEYVVADADLLARKPQNLSMKEAAALPLVFITAWEGLVDRAKVRAGQKVLIHGGSGGVGHIAVQIAKAFGAEVFATGSAKGLSYLATLNAEGIDYTTKTPEEYLKQYTDSEGFDIVFDTIGGETLDNSFKSIRPYHGHVVSALGWGTHSIAPLSFRGATYSGIFTLLPLLTGKGRQHHGKILQEATKLVEAGKIKPLIHPEKFSLVDANRAYRVMESRKSLGKVVVGIRESIL</sequence>
<dbReference type="InterPro" id="IPR002364">
    <property type="entry name" value="Quin_OxRdtase/zeta-crystal_CS"/>
</dbReference>
<gene>
    <name evidence="7" type="ORF">SAMN04488109_1975</name>
</gene>
<comment type="subunit">
    <text evidence="2">Homotetramer.</text>
</comment>
<dbReference type="PANTHER" id="PTHR44154:SF1">
    <property type="entry name" value="QUINONE OXIDOREDUCTASE"/>
    <property type="match status" value="1"/>
</dbReference>
<evidence type="ECO:0000256" key="4">
    <source>
        <dbReference type="ARBA" id="ARBA00022857"/>
    </source>
</evidence>
<keyword evidence="4" id="KW-0521">NADP</keyword>
<dbReference type="Proteomes" id="UP000184212">
    <property type="component" value="Unassembled WGS sequence"/>
</dbReference>
<dbReference type="Gene3D" id="3.90.180.10">
    <property type="entry name" value="Medium-chain alcohol dehydrogenases, catalytic domain"/>
    <property type="match status" value="1"/>
</dbReference>